<keyword evidence="2" id="KW-0812">Transmembrane</keyword>
<feature type="chain" id="PRO_5043351256" description="Mid2 domain-containing protein" evidence="3">
    <location>
        <begin position="18"/>
        <end position="542"/>
    </location>
</feature>
<proteinExistence type="predicted"/>
<evidence type="ECO:0000313" key="4">
    <source>
        <dbReference type="EMBL" id="KAK8843337.1"/>
    </source>
</evidence>
<gene>
    <name evidence="4" type="ORF">IAR55_006992</name>
</gene>
<dbReference type="RefSeq" id="XP_066799285.1">
    <property type="nucleotide sequence ID" value="XM_066950070.1"/>
</dbReference>
<dbReference type="PANTHER" id="PTHR37487">
    <property type="entry name" value="CHROMOSOME 1, WHOLE GENOME SHOTGUN SEQUENCE"/>
    <property type="match status" value="1"/>
</dbReference>
<keyword evidence="2" id="KW-0472">Membrane</keyword>
<dbReference type="AlphaFoldDB" id="A0AAW0YS86"/>
<protein>
    <recommendedName>
        <fullName evidence="6">Mid2 domain-containing protein</fullName>
    </recommendedName>
</protein>
<feature type="region of interest" description="Disordered" evidence="1">
    <location>
        <begin position="329"/>
        <end position="356"/>
    </location>
</feature>
<accession>A0AAW0YS86</accession>
<feature type="compositionally biased region" description="Low complexity" evidence="1">
    <location>
        <begin position="430"/>
        <end position="444"/>
    </location>
</feature>
<comment type="caution">
    <text evidence="4">The sequence shown here is derived from an EMBL/GenBank/DDBJ whole genome shotgun (WGS) entry which is preliminary data.</text>
</comment>
<evidence type="ECO:0000256" key="3">
    <source>
        <dbReference type="SAM" id="SignalP"/>
    </source>
</evidence>
<evidence type="ECO:0000256" key="1">
    <source>
        <dbReference type="SAM" id="MobiDB-lite"/>
    </source>
</evidence>
<organism evidence="4 5">
    <name type="scientific">Kwoniella newhampshirensis</name>
    <dbReference type="NCBI Taxonomy" id="1651941"/>
    <lineage>
        <taxon>Eukaryota</taxon>
        <taxon>Fungi</taxon>
        <taxon>Dikarya</taxon>
        <taxon>Basidiomycota</taxon>
        <taxon>Agaricomycotina</taxon>
        <taxon>Tremellomycetes</taxon>
        <taxon>Tremellales</taxon>
        <taxon>Cryptococcaceae</taxon>
        <taxon>Kwoniella</taxon>
    </lineage>
</organism>
<feature type="signal peptide" evidence="3">
    <location>
        <begin position="1"/>
        <end position="17"/>
    </location>
</feature>
<sequence length="542" mass="56627">MHLLSALVSALFAPSLAFGLSFSLSSDRPTQCGQVQINWSGGQAPFSLVIIPVYDYPTTLSIPNDNFDTNTGRGSYIWTVNYPANTTFVAMMSDGTGTGTGGVSPLHTVGQSSNSSSCSVRSTDTDFLFYLNSTSVTQCAPVEIYWDNSAVTPVSIIGAIPGGQAFQLVSTNSKTSSLVWDTNIVEHTQIVLAAFDSGSRGQGGSSNLMTVGGSNDRSCIDDASPSSTTAGAVETGTRTSGGAGVKTVTAITTETAKPKGAAGLSTGAIVGIVVSAVLTVVALQVALLWFCCRRQIRSLIYHRREMRGQEVKPGGEVDLGLASRHSTTLDDPYATLSPSHRSTGYSIAQSRSAGDDLDAASDISPFWDGAAMRTSASISGLRTAPTLPTIRTEDSSWDLEPPRAPHTGGHGRNDSYSSMGLSISETFEGSPSSPSLSNDSPTSPLVGYRPPPASTSSRQNLTKAQMAASLSTQNPDPSPSGPPGEGQFGARLPPQEAPSGGFRRHEDAGPVEDLPPMYRPEWETDSPRSSGAGPREDTDGRS</sequence>
<evidence type="ECO:0000256" key="2">
    <source>
        <dbReference type="SAM" id="Phobius"/>
    </source>
</evidence>
<keyword evidence="2" id="KW-1133">Transmembrane helix</keyword>
<evidence type="ECO:0000313" key="5">
    <source>
        <dbReference type="Proteomes" id="UP001388673"/>
    </source>
</evidence>
<keyword evidence="3" id="KW-0732">Signal</keyword>
<dbReference type="KEGG" id="kne:92184250"/>
<evidence type="ECO:0008006" key="6">
    <source>
        <dbReference type="Google" id="ProtNLM"/>
    </source>
</evidence>
<dbReference type="PANTHER" id="PTHR37487:SF3">
    <property type="entry name" value="CLEAVAGE_POLYADENYLATION SPECIFICITY FACTOR A SUBUNIT N-TERMINAL DOMAIN-CONTAINING PROTEIN"/>
    <property type="match status" value="1"/>
</dbReference>
<feature type="compositionally biased region" description="Polar residues" evidence="1">
    <location>
        <begin position="414"/>
        <end position="429"/>
    </location>
</feature>
<feature type="region of interest" description="Disordered" evidence="1">
    <location>
        <begin position="383"/>
        <end position="542"/>
    </location>
</feature>
<dbReference type="EMBL" id="JBCAWK010000015">
    <property type="protein sequence ID" value="KAK8843337.1"/>
    <property type="molecule type" value="Genomic_DNA"/>
</dbReference>
<dbReference type="Proteomes" id="UP001388673">
    <property type="component" value="Unassembled WGS sequence"/>
</dbReference>
<dbReference type="GeneID" id="92184250"/>
<reference evidence="4 5" key="1">
    <citation type="journal article" date="2024" name="bioRxiv">
        <title>Comparative genomics of Cryptococcus and Kwoniella reveals pathogenesis evolution and contrasting karyotype dynamics via intercentromeric recombination or chromosome fusion.</title>
        <authorList>
            <person name="Coelho M.A."/>
            <person name="David-Palma M."/>
            <person name="Shea T."/>
            <person name="Bowers K."/>
            <person name="McGinley-Smith S."/>
            <person name="Mohammad A.W."/>
            <person name="Gnirke A."/>
            <person name="Yurkov A.M."/>
            <person name="Nowrousian M."/>
            <person name="Sun S."/>
            <person name="Cuomo C.A."/>
            <person name="Heitman J."/>
        </authorList>
    </citation>
    <scope>NUCLEOTIDE SEQUENCE [LARGE SCALE GENOMIC DNA]</scope>
    <source>
        <strain evidence="4 5">CBS 13917</strain>
    </source>
</reference>
<feature type="compositionally biased region" description="Polar residues" evidence="1">
    <location>
        <begin position="454"/>
        <end position="474"/>
    </location>
</feature>
<feature type="compositionally biased region" description="Polar residues" evidence="1">
    <location>
        <begin position="336"/>
        <end position="352"/>
    </location>
</feature>
<feature type="transmembrane region" description="Helical" evidence="2">
    <location>
        <begin position="268"/>
        <end position="291"/>
    </location>
</feature>
<name>A0AAW0YS86_9TREE</name>
<keyword evidence="5" id="KW-1185">Reference proteome</keyword>